<sequence length="432" mass="43688">MAGPMSLNSQPGAAGAANPEVPRKAAVLRDANARLLVIGQLGSQICDRMALAGILWFLTTSAGAALVPWYIAASGLPHLALAWRAGRIINALGPLRVVVWADLLRGGLFLGAAALMQALPHSADIVVLFALALLGNLGAALFNPAILSLPVRLARRDAYQPNQLTALLSSCGATGTIVGPALAALIYKAGGLETVLALTGAAYLVAGLIEQRVRLPETVAPAAGPALRHASITPVVRRHPLVGWLLGLLLLVNLGMGPVVLFLPLYAAQVFTGGIDAQAWLQSSVGLGMIAGGLASALIGLPGSRVVRVTAPVMVTTACYLGFALSTSLPLSCGLLIGLGASLAAANAGLIGLFQTIPDEPEVPAVMAMVNLFGVASLPLSMAVVGLVLNVAPVTTVATACAAAALLIALASPAIPGLRARSAAHPPPGARR</sequence>
<dbReference type="PANTHER" id="PTHR23513:SF9">
    <property type="entry name" value="ENTEROBACTIN EXPORTER ENTS"/>
    <property type="match status" value="1"/>
</dbReference>
<evidence type="ECO:0000256" key="7">
    <source>
        <dbReference type="SAM" id="Phobius"/>
    </source>
</evidence>
<evidence type="ECO:0000256" key="1">
    <source>
        <dbReference type="ARBA" id="ARBA00004651"/>
    </source>
</evidence>
<protein>
    <submittedName>
        <fullName evidence="8">Major facilitator superfamily MFS_1</fullName>
    </submittedName>
</protein>
<proteinExistence type="predicted"/>
<dbReference type="InterPro" id="IPR011701">
    <property type="entry name" value="MFS"/>
</dbReference>
<feature type="transmembrane region" description="Helical" evidence="7">
    <location>
        <begin position="164"/>
        <end position="186"/>
    </location>
</feature>
<name>Q07JP9_RHOP5</name>
<dbReference type="Gene3D" id="1.20.1250.20">
    <property type="entry name" value="MFS general substrate transporter like domains"/>
    <property type="match status" value="1"/>
</dbReference>
<dbReference type="CDD" id="cd06173">
    <property type="entry name" value="MFS_MefA_like"/>
    <property type="match status" value="1"/>
</dbReference>
<dbReference type="InterPro" id="IPR036259">
    <property type="entry name" value="MFS_trans_sf"/>
</dbReference>
<feature type="transmembrane region" description="Helical" evidence="7">
    <location>
        <begin position="125"/>
        <end position="143"/>
    </location>
</feature>
<dbReference type="GO" id="GO:0005886">
    <property type="term" value="C:plasma membrane"/>
    <property type="evidence" value="ECO:0007669"/>
    <property type="project" value="UniProtKB-SubCell"/>
</dbReference>
<feature type="transmembrane region" description="Helical" evidence="7">
    <location>
        <begin position="279"/>
        <end position="299"/>
    </location>
</feature>
<dbReference type="SUPFAM" id="SSF103473">
    <property type="entry name" value="MFS general substrate transporter"/>
    <property type="match status" value="1"/>
</dbReference>
<evidence type="ECO:0000256" key="2">
    <source>
        <dbReference type="ARBA" id="ARBA00022448"/>
    </source>
</evidence>
<comment type="subcellular location">
    <subcellularLocation>
        <location evidence="1">Cell membrane</location>
        <topology evidence="1">Multi-pass membrane protein</topology>
    </subcellularLocation>
</comment>
<keyword evidence="5 7" id="KW-1133">Transmembrane helix</keyword>
<accession>Q07JP9</accession>
<organism evidence="8">
    <name type="scientific">Rhodopseudomonas palustris (strain BisA53)</name>
    <dbReference type="NCBI Taxonomy" id="316055"/>
    <lineage>
        <taxon>Bacteria</taxon>
        <taxon>Pseudomonadati</taxon>
        <taxon>Pseudomonadota</taxon>
        <taxon>Alphaproteobacteria</taxon>
        <taxon>Hyphomicrobiales</taxon>
        <taxon>Nitrobacteraceae</taxon>
        <taxon>Rhodopseudomonas</taxon>
    </lineage>
</organism>
<reference evidence="8" key="1">
    <citation type="submission" date="2006-09" db="EMBL/GenBank/DDBJ databases">
        <title>Complete sequence of Rhodopseudomonas palustris BisA53.</title>
        <authorList>
            <consortium name="US DOE Joint Genome Institute"/>
            <person name="Copeland A."/>
            <person name="Lucas S."/>
            <person name="Lapidus A."/>
            <person name="Barry K."/>
            <person name="Detter J.C."/>
            <person name="Glavina del Rio T."/>
            <person name="Hammon N."/>
            <person name="Israni S."/>
            <person name="Dalin E."/>
            <person name="Tice H."/>
            <person name="Pitluck S."/>
            <person name="Chain P."/>
            <person name="Malfatti S."/>
            <person name="Shin M."/>
            <person name="Vergez L."/>
            <person name="Schmutz J."/>
            <person name="Larimer F."/>
            <person name="Land M."/>
            <person name="Hauser L."/>
            <person name="Pelletier D.A."/>
            <person name="Kyrpides N."/>
            <person name="Kim E."/>
            <person name="Harwood C.S."/>
            <person name="Oda Y."/>
            <person name="Richardson P."/>
        </authorList>
    </citation>
    <scope>NUCLEOTIDE SEQUENCE [LARGE SCALE GENOMIC DNA]</scope>
    <source>
        <strain evidence="8">BisA53</strain>
    </source>
</reference>
<feature type="transmembrane region" description="Helical" evidence="7">
    <location>
        <begin position="54"/>
        <end position="76"/>
    </location>
</feature>
<feature type="transmembrane region" description="Helical" evidence="7">
    <location>
        <begin position="241"/>
        <end position="267"/>
    </location>
</feature>
<keyword evidence="2" id="KW-0813">Transport</keyword>
<dbReference type="OrthoDB" id="9255569at2"/>
<feature type="transmembrane region" description="Helical" evidence="7">
    <location>
        <begin position="366"/>
        <end position="389"/>
    </location>
</feature>
<keyword evidence="6 7" id="KW-0472">Membrane</keyword>
<evidence type="ECO:0000256" key="5">
    <source>
        <dbReference type="ARBA" id="ARBA00022989"/>
    </source>
</evidence>
<evidence type="ECO:0000313" key="8">
    <source>
        <dbReference type="EMBL" id="ABJ07835.1"/>
    </source>
</evidence>
<dbReference type="GO" id="GO:0022857">
    <property type="term" value="F:transmembrane transporter activity"/>
    <property type="evidence" value="ECO:0007669"/>
    <property type="project" value="InterPro"/>
</dbReference>
<dbReference type="EMBL" id="CP000463">
    <property type="protein sequence ID" value="ABJ07835.1"/>
    <property type="molecule type" value="Genomic_DNA"/>
</dbReference>
<gene>
    <name evidence="8" type="ordered locus">RPE_3909</name>
</gene>
<dbReference type="HOGENOM" id="CLU_634427_0_0_5"/>
<dbReference type="eggNOG" id="COG2814">
    <property type="taxonomic scope" value="Bacteria"/>
</dbReference>
<keyword evidence="3" id="KW-1003">Cell membrane</keyword>
<feature type="transmembrane region" description="Helical" evidence="7">
    <location>
        <begin position="97"/>
        <end position="119"/>
    </location>
</feature>
<dbReference type="STRING" id="316055.RPE_3909"/>
<evidence type="ECO:0000256" key="4">
    <source>
        <dbReference type="ARBA" id="ARBA00022692"/>
    </source>
</evidence>
<evidence type="ECO:0000256" key="6">
    <source>
        <dbReference type="ARBA" id="ARBA00023136"/>
    </source>
</evidence>
<feature type="transmembrane region" description="Helical" evidence="7">
    <location>
        <begin position="395"/>
        <end position="415"/>
    </location>
</feature>
<feature type="transmembrane region" description="Helical" evidence="7">
    <location>
        <begin position="306"/>
        <end position="323"/>
    </location>
</feature>
<dbReference type="AlphaFoldDB" id="Q07JP9"/>
<feature type="transmembrane region" description="Helical" evidence="7">
    <location>
        <begin position="329"/>
        <end position="354"/>
    </location>
</feature>
<keyword evidence="4 7" id="KW-0812">Transmembrane</keyword>
<dbReference type="Pfam" id="PF07690">
    <property type="entry name" value="MFS_1"/>
    <property type="match status" value="1"/>
</dbReference>
<evidence type="ECO:0000256" key="3">
    <source>
        <dbReference type="ARBA" id="ARBA00022475"/>
    </source>
</evidence>
<dbReference type="KEGG" id="rpe:RPE_3909"/>
<dbReference type="PANTHER" id="PTHR23513">
    <property type="entry name" value="INTEGRAL MEMBRANE EFFLUX PROTEIN-RELATED"/>
    <property type="match status" value="1"/>
</dbReference>